<proteinExistence type="inferred from homology"/>
<evidence type="ECO:0000256" key="5">
    <source>
        <dbReference type="ARBA" id="ARBA00023136"/>
    </source>
</evidence>
<organism evidence="7 8">
    <name type="scientific">Cohnella candidum</name>
    <dbReference type="NCBI Taxonomy" id="2674991"/>
    <lineage>
        <taxon>Bacteria</taxon>
        <taxon>Bacillati</taxon>
        <taxon>Bacillota</taxon>
        <taxon>Bacilli</taxon>
        <taxon>Bacillales</taxon>
        <taxon>Paenibacillaceae</taxon>
        <taxon>Cohnella</taxon>
    </lineage>
</organism>
<feature type="transmembrane region" description="Helical" evidence="6">
    <location>
        <begin position="96"/>
        <end position="119"/>
    </location>
</feature>
<dbReference type="GO" id="GO:0005886">
    <property type="term" value="C:plasma membrane"/>
    <property type="evidence" value="ECO:0007669"/>
    <property type="project" value="TreeGrafter"/>
</dbReference>
<gene>
    <name evidence="7" type="ORF">EAV92_12360</name>
</gene>
<comment type="similarity">
    <text evidence="2">Belongs to the UPF0382 family.</text>
</comment>
<keyword evidence="3 6" id="KW-0812">Transmembrane</keyword>
<dbReference type="PANTHER" id="PTHR43461:SF1">
    <property type="entry name" value="TRANSMEMBRANE PROTEIN 256"/>
    <property type="match status" value="1"/>
</dbReference>
<evidence type="ECO:0000256" key="4">
    <source>
        <dbReference type="ARBA" id="ARBA00022989"/>
    </source>
</evidence>
<dbReference type="Proteomes" id="UP000269097">
    <property type="component" value="Chromosome"/>
</dbReference>
<dbReference type="PANTHER" id="PTHR43461">
    <property type="entry name" value="TRANSMEMBRANE PROTEIN 256"/>
    <property type="match status" value="1"/>
</dbReference>
<keyword evidence="5 6" id="KW-0472">Membrane</keyword>
<evidence type="ECO:0000256" key="1">
    <source>
        <dbReference type="ARBA" id="ARBA00004141"/>
    </source>
</evidence>
<dbReference type="Pfam" id="PF04241">
    <property type="entry name" value="DUF423"/>
    <property type="match status" value="1"/>
</dbReference>
<dbReference type="EMBL" id="CP033433">
    <property type="protein sequence ID" value="AYQ73289.1"/>
    <property type="molecule type" value="Genomic_DNA"/>
</dbReference>
<accession>A0A3G3K0L9</accession>
<dbReference type="KEGG" id="coh:EAV92_12360"/>
<dbReference type="RefSeq" id="WP_123041371.1">
    <property type="nucleotide sequence ID" value="NZ_CP033433.1"/>
</dbReference>
<evidence type="ECO:0000256" key="2">
    <source>
        <dbReference type="ARBA" id="ARBA00009694"/>
    </source>
</evidence>
<sequence length="124" mass="13081">MSNYVKIGAVAAFLSVAIGAFGAHGLEGRISADDLEVYHTGVLYQMFHSLGILLIAALSDKLHSRRLTQWACRLLLIGIVLFSGSLYVLAISGVKVLGAITPLGGIAFLAGWICLALAARKPNT</sequence>
<dbReference type="InterPro" id="IPR006696">
    <property type="entry name" value="DUF423"/>
</dbReference>
<reference evidence="7 8" key="1">
    <citation type="submission" date="2018-10" db="EMBL/GenBank/DDBJ databases">
        <title>Genome Sequence of Cohnella sp.</title>
        <authorList>
            <person name="Srinivasan S."/>
            <person name="Kim M.K."/>
        </authorList>
    </citation>
    <scope>NUCLEOTIDE SEQUENCE [LARGE SCALE GENOMIC DNA]</scope>
    <source>
        <strain evidence="7 8">18JY8-7</strain>
    </source>
</reference>
<evidence type="ECO:0000313" key="7">
    <source>
        <dbReference type="EMBL" id="AYQ73289.1"/>
    </source>
</evidence>
<name>A0A3G3K0L9_9BACL</name>
<protein>
    <submittedName>
        <fullName evidence="7">DUF423 domain-containing protein</fullName>
    </submittedName>
</protein>
<comment type="subcellular location">
    <subcellularLocation>
        <location evidence="1">Membrane</location>
        <topology evidence="1">Multi-pass membrane protein</topology>
    </subcellularLocation>
</comment>
<keyword evidence="8" id="KW-1185">Reference proteome</keyword>
<evidence type="ECO:0000256" key="6">
    <source>
        <dbReference type="SAM" id="Phobius"/>
    </source>
</evidence>
<feature type="transmembrane region" description="Helical" evidence="6">
    <location>
        <begin position="70"/>
        <end position="90"/>
    </location>
</feature>
<evidence type="ECO:0000256" key="3">
    <source>
        <dbReference type="ARBA" id="ARBA00022692"/>
    </source>
</evidence>
<dbReference type="AlphaFoldDB" id="A0A3G3K0L9"/>
<feature type="transmembrane region" description="Helical" evidence="6">
    <location>
        <begin position="38"/>
        <end position="58"/>
    </location>
</feature>
<keyword evidence="4 6" id="KW-1133">Transmembrane helix</keyword>
<evidence type="ECO:0000313" key="8">
    <source>
        <dbReference type="Proteomes" id="UP000269097"/>
    </source>
</evidence>